<dbReference type="AlphaFoldDB" id="A0A922D6Q1"/>
<evidence type="ECO:0000313" key="1">
    <source>
        <dbReference type="EMBL" id="KAG6619176.1"/>
    </source>
</evidence>
<accession>A0A922D6Q1</accession>
<reference evidence="1" key="1">
    <citation type="submission" date="2021-01" db="EMBL/GenBank/DDBJ databases">
        <authorList>
            <person name="Lovell J.T."/>
            <person name="Bentley N."/>
            <person name="Bhattarai G."/>
            <person name="Jenkins J.W."/>
            <person name="Sreedasyam A."/>
            <person name="Alarcon Y."/>
            <person name="Bock C."/>
            <person name="Boston L."/>
            <person name="Carlson J."/>
            <person name="Cervantes K."/>
            <person name="Clermont K."/>
            <person name="Krom N."/>
            <person name="Kubenka K."/>
            <person name="Mamidi S."/>
            <person name="Mattison C."/>
            <person name="Monteros M."/>
            <person name="Pisani C."/>
            <person name="Plott C."/>
            <person name="Rajasekar S."/>
            <person name="Rhein H.S."/>
            <person name="Rohla C."/>
            <person name="Song M."/>
            <person name="Hilaire R.S."/>
            <person name="Shu S."/>
            <person name="Wells L."/>
            <person name="Wang X."/>
            <person name="Webber J."/>
            <person name="Heerema R.J."/>
            <person name="Klein P."/>
            <person name="Conner P."/>
            <person name="Grauke L."/>
            <person name="Grimwood J."/>
            <person name="Schmutz J."/>
            <person name="Randall J.J."/>
        </authorList>
    </citation>
    <scope>NUCLEOTIDE SEQUENCE</scope>
    <source>
        <tissue evidence="1">Leaf</tissue>
    </source>
</reference>
<comment type="caution">
    <text evidence="1">The sequence shown here is derived from an EMBL/GenBank/DDBJ whole genome shotgun (WGS) entry which is preliminary data.</text>
</comment>
<name>A0A922D6Q1_CARIL</name>
<organism evidence="1 2">
    <name type="scientific">Carya illinoinensis</name>
    <name type="common">Pecan</name>
    <dbReference type="NCBI Taxonomy" id="32201"/>
    <lineage>
        <taxon>Eukaryota</taxon>
        <taxon>Viridiplantae</taxon>
        <taxon>Streptophyta</taxon>
        <taxon>Embryophyta</taxon>
        <taxon>Tracheophyta</taxon>
        <taxon>Spermatophyta</taxon>
        <taxon>Magnoliopsida</taxon>
        <taxon>eudicotyledons</taxon>
        <taxon>Gunneridae</taxon>
        <taxon>Pentapetalae</taxon>
        <taxon>rosids</taxon>
        <taxon>fabids</taxon>
        <taxon>Fagales</taxon>
        <taxon>Juglandaceae</taxon>
        <taxon>Carya</taxon>
    </lineage>
</organism>
<evidence type="ECO:0000313" key="2">
    <source>
        <dbReference type="Proteomes" id="UP000811246"/>
    </source>
</evidence>
<dbReference type="Proteomes" id="UP000811246">
    <property type="component" value="Unassembled WGS sequence"/>
</dbReference>
<sequence length="41" mass="4684">MYSASPQSSFCEENFSSTKINIKIWVAHTSRLTDISSRYVV</sequence>
<proteinExistence type="predicted"/>
<gene>
    <name evidence="1" type="ORF">I3842_Q105900</name>
</gene>
<dbReference type="EMBL" id="MU228974">
    <property type="protein sequence ID" value="KAG6619176.1"/>
    <property type="molecule type" value="Genomic_DNA"/>
</dbReference>
<protein>
    <submittedName>
        <fullName evidence="1">Uncharacterized protein</fullName>
    </submittedName>
</protein>